<dbReference type="Pfam" id="PF00441">
    <property type="entry name" value="Acyl-CoA_dh_1"/>
    <property type="match status" value="1"/>
</dbReference>
<dbReference type="InterPro" id="IPR036250">
    <property type="entry name" value="AcylCo_DH-like_C"/>
</dbReference>
<evidence type="ECO:0000259" key="6">
    <source>
        <dbReference type="Pfam" id="PF02771"/>
    </source>
</evidence>
<sequence>MLPRTSPVEIPEHEQHWVQTVRDLAHFFAKTVAEDDRSARLPVDHLTALSSSGLDVAFLPAEHGGESLSYATLGAVVRTIAAAHPALAAVWLMHIGAAHALVSTSPPEAAEFFAAELRAGRRFANALSEPAGGNYFLSSQQDVPAVEGGWSFTGRKMFVSGAEAADHLMANVRVDGHPAFFGVSVDDTVTFPPIDLTSGMRATRSRSIAFDGTLLRADRLCAPPAADYANLISVGFSFISVGIAESALAALADYATARPAGPGLDGTLADASWVRMEVGITSAEVRAACLVAERTAWLADRRDPAAMPSATEAKMYANEVAKRAAATAVKVGGGSGYLEKSPIQRIFRDAQAGAVMAYSVPFSQEIVGGWALERAV</sequence>
<evidence type="ECO:0000259" key="5">
    <source>
        <dbReference type="Pfam" id="PF00441"/>
    </source>
</evidence>
<comment type="cofactor">
    <cofactor evidence="1">
        <name>FAD</name>
        <dbReference type="ChEBI" id="CHEBI:57692"/>
    </cofactor>
</comment>
<name>A0A7C9TQY8_9MICO</name>
<dbReference type="Gene3D" id="2.40.110.10">
    <property type="entry name" value="Butyryl-CoA Dehydrogenase, subunit A, domain 2"/>
    <property type="match status" value="1"/>
</dbReference>
<evidence type="ECO:0000313" key="7">
    <source>
        <dbReference type="EMBL" id="NEM91495.1"/>
    </source>
</evidence>
<proteinExistence type="inferred from homology"/>
<evidence type="ECO:0000256" key="1">
    <source>
        <dbReference type="ARBA" id="ARBA00001974"/>
    </source>
</evidence>
<protein>
    <submittedName>
        <fullName evidence="7">Acyl-CoA/acyl-ACP dehydrogenase</fullName>
    </submittedName>
</protein>
<dbReference type="PANTHER" id="PTHR43884">
    <property type="entry name" value="ACYL-COA DEHYDROGENASE"/>
    <property type="match status" value="1"/>
</dbReference>
<keyword evidence="8" id="KW-1185">Reference proteome</keyword>
<keyword evidence="3" id="KW-0285">Flavoprotein</keyword>
<dbReference type="RefSeq" id="WP_163473247.1">
    <property type="nucleotide sequence ID" value="NZ_JAAGWZ010000002.1"/>
</dbReference>
<dbReference type="EMBL" id="JAAGWZ010000002">
    <property type="protein sequence ID" value="NEM91495.1"/>
    <property type="molecule type" value="Genomic_DNA"/>
</dbReference>
<dbReference type="AlphaFoldDB" id="A0A7C9TQY8"/>
<dbReference type="GO" id="GO:0003995">
    <property type="term" value="F:acyl-CoA dehydrogenase activity"/>
    <property type="evidence" value="ECO:0007669"/>
    <property type="project" value="TreeGrafter"/>
</dbReference>
<evidence type="ECO:0000256" key="3">
    <source>
        <dbReference type="ARBA" id="ARBA00022630"/>
    </source>
</evidence>
<comment type="similarity">
    <text evidence="2">Belongs to the acyl-CoA dehydrogenase family.</text>
</comment>
<dbReference type="Pfam" id="PF02771">
    <property type="entry name" value="Acyl-CoA_dh_N"/>
    <property type="match status" value="1"/>
</dbReference>
<evidence type="ECO:0000256" key="4">
    <source>
        <dbReference type="ARBA" id="ARBA00022827"/>
    </source>
</evidence>
<dbReference type="PANTHER" id="PTHR43884:SF12">
    <property type="entry name" value="ISOVALERYL-COA DEHYDROGENASE, MITOCHONDRIAL-RELATED"/>
    <property type="match status" value="1"/>
</dbReference>
<dbReference type="Gene3D" id="1.10.540.10">
    <property type="entry name" value="Acyl-CoA dehydrogenase/oxidase, N-terminal domain"/>
    <property type="match status" value="1"/>
</dbReference>
<dbReference type="Gene3D" id="1.20.140.10">
    <property type="entry name" value="Butyryl-CoA Dehydrogenase, subunit A, domain 3"/>
    <property type="match status" value="1"/>
</dbReference>
<dbReference type="InterPro" id="IPR037069">
    <property type="entry name" value="AcylCoA_DH/ox_N_sf"/>
</dbReference>
<reference evidence="7 8" key="1">
    <citation type="journal article" date="2014" name="Int. J. Syst. Evol. Microbiol.">
        <title>Description of Galbitalea soli gen. nov., sp. nov., and Frondihabitans sucicola sp. nov.</title>
        <authorList>
            <person name="Kim S.J."/>
            <person name="Lim J.M."/>
            <person name="Ahn J.H."/>
            <person name="Weon H.Y."/>
            <person name="Hamada M."/>
            <person name="Suzuki K."/>
            <person name="Ahn T.Y."/>
            <person name="Kwon S.W."/>
        </authorList>
    </citation>
    <scope>NUCLEOTIDE SEQUENCE [LARGE SCALE GENOMIC DNA]</scope>
    <source>
        <strain evidence="7 8">NBRC 108727</strain>
    </source>
</reference>
<dbReference type="GO" id="GO:0050660">
    <property type="term" value="F:flavin adenine dinucleotide binding"/>
    <property type="evidence" value="ECO:0007669"/>
    <property type="project" value="InterPro"/>
</dbReference>
<gene>
    <name evidence="7" type="ORF">G3T37_09010</name>
</gene>
<dbReference type="SUPFAM" id="SSF47203">
    <property type="entry name" value="Acyl-CoA dehydrogenase C-terminal domain-like"/>
    <property type="match status" value="1"/>
</dbReference>
<dbReference type="SUPFAM" id="SSF56645">
    <property type="entry name" value="Acyl-CoA dehydrogenase NM domain-like"/>
    <property type="match status" value="1"/>
</dbReference>
<dbReference type="Proteomes" id="UP000479756">
    <property type="component" value="Unassembled WGS sequence"/>
</dbReference>
<comment type="caution">
    <text evidence="7">The sequence shown here is derived from an EMBL/GenBank/DDBJ whole genome shotgun (WGS) entry which is preliminary data.</text>
</comment>
<dbReference type="InterPro" id="IPR046373">
    <property type="entry name" value="Acyl-CoA_Oxase/DH_mid-dom_sf"/>
</dbReference>
<accession>A0A7C9TQY8</accession>
<feature type="domain" description="Acyl-CoA dehydrogenase/oxidase N-terminal" evidence="6">
    <location>
        <begin position="12"/>
        <end position="102"/>
    </location>
</feature>
<dbReference type="PIRSF" id="PIRSF016578">
    <property type="entry name" value="HsaA"/>
    <property type="match status" value="1"/>
</dbReference>
<feature type="domain" description="Acyl-CoA dehydrogenase/oxidase C-terminal" evidence="5">
    <location>
        <begin position="239"/>
        <end position="355"/>
    </location>
</feature>
<organism evidence="7 8">
    <name type="scientific">Galbitalea soli</name>
    <dbReference type="NCBI Taxonomy" id="1268042"/>
    <lineage>
        <taxon>Bacteria</taxon>
        <taxon>Bacillati</taxon>
        <taxon>Actinomycetota</taxon>
        <taxon>Actinomycetes</taxon>
        <taxon>Micrococcales</taxon>
        <taxon>Microbacteriaceae</taxon>
        <taxon>Galbitalea</taxon>
    </lineage>
</organism>
<evidence type="ECO:0000313" key="8">
    <source>
        <dbReference type="Proteomes" id="UP000479756"/>
    </source>
</evidence>
<keyword evidence="4" id="KW-0274">FAD</keyword>
<evidence type="ECO:0000256" key="2">
    <source>
        <dbReference type="ARBA" id="ARBA00009347"/>
    </source>
</evidence>
<dbReference type="InterPro" id="IPR009100">
    <property type="entry name" value="AcylCoA_DH/oxidase_NM_dom_sf"/>
</dbReference>
<dbReference type="InterPro" id="IPR009075">
    <property type="entry name" value="AcylCo_DH/oxidase_C"/>
</dbReference>
<dbReference type="InterPro" id="IPR013786">
    <property type="entry name" value="AcylCoA_DH/ox_N"/>
</dbReference>